<dbReference type="EMBL" id="JBCGBO010000006">
    <property type="protein sequence ID" value="KAK9193291.1"/>
    <property type="molecule type" value="Genomic_DNA"/>
</dbReference>
<comment type="caution">
    <text evidence="2">The sequence shown here is derived from an EMBL/GenBank/DDBJ whole genome shotgun (WGS) entry which is preliminary data.</text>
</comment>
<evidence type="ECO:0000313" key="3">
    <source>
        <dbReference type="Proteomes" id="UP001428341"/>
    </source>
</evidence>
<accession>A0AAP0QLQ9</accession>
<dbReference type="PANTHER" id="PTHR21717:SF83">
    <property type="match status" value="1"/>
</dbReference>
<evidence type="ECO:0000313" key="2">
    <source>
        <dbReference type="EMBL" id="KAK9193291.1"/>
    </source>
</evidence>
<evidence type="ECO:0000256" key="1">
    <source>
        <dbReference type="SAM" id="MobiDB-lite"/>
    </source>
</evidence>
<dbReference type="InterPro" id="IPR031105">
    <property type="entry name" value="TRP_plant"/>
</dbReference>
<dbReference type="PANTHER" id="PTHR21717">
    <property type="entry name" value="TELOMERIC REPEAT BINDING PROTEIN"/>
    <property type="match status" value="1"/>
</dbReference>
<organism evidence="2 3">
    <name type="scientific">Citrus x changshan-huyou</name>
    <dbReference type="NCBI Taxonomy" id="2935761"/>
    <lineage>
        <taxon>Eukaryota</taxon>
        <taxon>Viridiplantae</taxon>
        <taxon>Streptophyta</taxon>
        <taxon>Embryophyta</taxon>
        <taxon>Tracheophyta</taxon>
        <taxon>Spermatophyta</taxon>
        <taxon>Magnoliopsida</taxon>
        <taxon>eudicotyledons</taxon>
        <taxon>Gunneridae</taxon>
        <taxon>Pentapetalae</taxon>
        <taxon>rosids</taxon>
        <taxon>malvids</taxon>
        <taxon>Sapindales</taxon>
        <taxon>Rutaceae</taxon>
        <taxon>Aurantioideae</taxon>
        <taxon>Citrus</taxon>
    </lineage>
</organism>
<keyword evidence="3" id="KW-1185">Reference proteome</keyword>
<reference evidence="2 3" key="1">
    <citation type="submission" date="2024-05" db="EMBL/GenBank/DDBJ databases">
        <title>Haplotype-resolved chromosome-level genome assembly of Huyou (Citrus changshanensis).</title>
        <authorList>
            <person name="Miao C."/>
            <person name="Chen W."/>
            <person name="Wu Y."/>
            <person name="Wang L."/>
            <person name="Zhao S."/>
            <person name="Grierson D."/>
            <person name="Xu C."/>
            <person name="Chen K."/>
        </authorList>
    </citation>
    <scope>NUCLEOTIDE SEQUENCE [LARGE SCALE GENOMIC DNA]</scope>
    <source>
        <strain evidence="2">01-14</strain>
        <tissue evidence="2">Leaf</tissue>
    </source>
</reference>
<sequence length="178" mass="20134">MVLPRKLYHGFSGYEVPIVPHASRSSRGKVPIRKTHEDNQVCAFEILASIAGELLQDANSSAPNITSRDDQNNNVEWEKEDEGKLLKTKPLEHQTFEKNNFSHMRGLRGHRQTYTVKELSHDDKIFSFDTNTISKKFDQLEKICFADKFPSVSSTNSSGSYSGDFPCLRKFIGGHVIS</sequence>
<proteinExistence type="predicted"/>
<feature type="region of interest" description="Disordered" evidence="1">
    <location>
        <begin position="60"/>
        <end position="83"/>
    </location>
</feature>
<dbReference type="Proteomes" id="UP001428341">
    <property type="component" value="Unassembled WGS sequence"/>
</dbReference>
<name>A0AAP0QLQ9_9ROSI</name>
<dbReference type="AlphaFoldDB" id="A0AAP0QLQ9"/>
<protein>
    <submittedName>
        <fullName evidence="2">Uncharacterized protein</fullName>
    </submittedName>
</protein>
<gene>
    <name evidence="2" type="ORF">WN944_003988</name>
</gene>